<keyword evidence="16" id="KW-0443">Lipid metabolism</keyword>
<keyword evidence="9" id="KW-0812">Transmembrane</keyword>
<keyword evidence="14" id="KW-1133">Transmembrane helix</keyword>
<comment type="subunit">
    <text evidence="5">Binds to both phosphatidylinositol (PI) and phosphatidylinositol 3,5-bisphosphate (PIP2).</text>
</comment>
<sequence>MMTPSQWKDDICTSQLAMVACAIFLLLPIFSPVVFATGLESHRNLQVPFVQPEDLGFLPQRSPQGHEFALRHIFHHGTYQYPLLHKRLDVNPETKIWVASEDGAKLEFSPHFRVSSQPSQIQRLTDRRVQVMEARLSAARTPEVFSTLSPPVWTIDELPGPNISDKTTVLNLAKMTANAYIMEPGAERWEDVSGPFNQSLSFGWEKDGLRGHIYADQTNSTIIIALKGTSAALFDGDETTTNDKINDNLFFSCCCGQGGQYFWRQVCDCYSSAYTCNSTCLVSALVTENRYYRASLDLYANVTDIYPNSTVWLAGHSLGGAVSSLLGLTYGLPVVTFEGVPEALPASRLGLPVPPGTDPNTPQAREYTGAYHFGHTADPVYMGTCNGATSFCTLAGYAMESACHTGQRCVYDTVGDLGWRVGIGTHRILNVISDVIERYEDVPTCVPDTECRDCALWKFFESNGSHPIPPSSSTTSPTRTRTSTCETPGWWGCLDKTTTTGTTTNVITTSTSTCKTPGWFGCKDPTTTSSVPSATPSPTPIITSISMPTPTSTTCETPGWFGGCNDPPTTATSKPNSSSPSTSTTCTRPGFFWGCWDPTSSSETPTAAFSSTATHTSCASKTWFGRSCTTPAPR</sequence>
<evidence type="ECO:0000256" key="20">
    <source>
        <dbReference type="ARBA" id="ARBA00029828"/>
    </source>
</evidence>
<dbReference type="PANTHER" id="PTHR47175:SF2">
    <property type="entry name" value="LIPASE ATG15-RELATED"/>
    <property type="match status" value="1"/>
</dbReference>
<keyword evidence="12" id="KW-0442">Lipid degradation</keyword>
<evidence type="ECO:0000256" key="13">
    <source>
        <dbReference type="ARBA" id="ARBA00022968"/>
    </source>
</evidence>
<dbReference type="Proteomes" id="UP000054565">
    <property type="component" value="Unassembled WGS sequence"/>
</dbReference>
<evidence type="ECO:0000256" key="18">
    <source>
        <dbReference type="ARBA" id="ARBA00023180"/>
    </source>
</evidence>
<comment type="function">
    <text evidence="19">Lipase which is essential for lysis of subvacuolar cytoplasm to vacuole targeted bodies and intravacuolar autophagic bodies. Involved in the lysis of intravacuolar multivesicular body (MVB) vesicles. The intravacuolar membrane disintegration by ATG15 is critical to life span extension.</text>
</comment>
<evidence type="ECO:0000256" key="2">
    <source>
        <dbReference type="ARBA" id="ARBA00004270"/>
    </source>
</evidence>
<evidence type="ECO:0000313" key="22">
    <source>
        <dbReference type="EMBL" id="KMP04456.1"/>
    </source>
</evidence>
<keyword evidence="11" id="KW-0378">Hydrolase</keyword>
<dbReference type="CDD" id="cd00519">
    <property type="entry name" value="Lipase_3"/>
    <property type="match status" value="1"/>
</dbReference>
<evidence type="ECO:0000256" key="17">
    <source>
        <dbReference type="ARBA" id="ARBA00023136"/>
    </source>
</evidence>
<evidence type="ECO:0000256" key="7">
    <source>
        <dbReference type="ARBA" id="ARBA00018542"/>
    </source>
</evidence>
<evidence type="ECO:0000256" key="9">
    <source>
        <dbReference type="ARBA" id="ARBA00022692"/>
    </source>
</evidence>
<evidence type="ECO:0000256" key="12">
    <source>
        <dbReference type="ARBA" id="ARBA00022963"/>
    </source>
</evidence>
<evidence type="ECO:0000256" key="11">
    <source>
        <dbReference type="ARBA" id="ARBA00022801"/>
    </source>
</evidence>
<evidence type="ECO:0000256" key="16">
    <source>
        <dbReference type="ARBA" id="ARBA00023098"/>
    </source>
</evidence>
<accession>A0A0J6Y6Z7</accession>
<evidence type="ECO:0000256" key="1">
    <source>
        <dbReference type="ARBA" id="ARBA00001024"/>
    </source>
</evidence>
<evidence type="ECO:0000256" key="14">
    <source>
        <dbReference type="ARBA" id="ARBA00022989"/>
    </source>
</evidence>
<evidence type="ECO:0000313" key="23">
    <source>
        <dbReference type="Proteomes" id="UP000054565"/>
    </source>
</evidence>
<proteinExistence type="inferred from homology"/>
<protein>
    <recommendedName>
        <fullName evidence="7">Putative lipase ATG15</fullName>
        <ecNumber evidence="6">3.1.1.3</ecNumber>
    </recommendedName>
    <alternativeName>
        <fullName evidence="20">Autophagy-related protein 15</fullName>
    </alternativeName>
    <alternativeName>
        <fullName evidence="8">Putative lipase atg15</fullName>
    </alternativeName>
</protein>
<dbReference type="GO" id="GO:0004620">
    <property type="term" value="F:phospholipase activity"/>
    <property type="evidence" value="ECO:0007669"/>
    <property type="project" value="TreeGrafter"/>
</dbReference>
<comment type="similarity">
    <text evidence="4">Belongs to the AB hydrolase superfamily. Lipase family.</text>
</comment>
<dbReference type="GO" id="GO:0034727">
    <property type="term" value="P:piecemeal microautophagy of the nucleus"/>
    <property type="evidence" value="ECO:0007669"/>
    <property type="project" value="TreeGrafter"/>
</dbReference>
<dbReference type="AlphaFoldDB" id="A0A0J6Y6Z7"/>
<dbReference type="STRING" id="404692.A0A0J6Y6Z7"/>
<evidence type="ECO:0000256" key="21">
    <source>
        <dbReference type="SAM" id="MobiDB-lite"/>
    </source>
</evidence>
<keyword evidence="18" id="KW-0325">Glycoprotein</keyword>
<dbReference type="GO" id="GO:0032585">
    <property type="term" value="C:multivesicular body membrane"/>
    <property type="evidence" value="ECO:0007669"/>
    <property type="project" value="UniProtKB-SubCell"/>
</dbReference>
<dbReference type="GO" id="GO:0004806">
    <property type="term" value="F:triacylglycerol lipase activity"/>
    <property type="evidence" value="ECO:0007669"/>
    <property type="project" value="UniProtKB-EC"/>
</dbReference>
<dbReference type="PANTHER" id="PTHR47175">
    <property type="entry name" value="LIPASE ATG15-RELATED"/>
    <property type="match status" value="1"/>
</dbReference>
<evidence type="ECO:0000256" key="4">
    <source>
        <dbReference type="ARBA" id="ARBA00010701"/>
    </source>
</evidence>
<evidence type="ECO:0000256" key="3">
    <source>
        <dbReference type="ARBA" id="ARBA00004343"/>
    </source>
</evidence>
<keyword evidence="15" id="KW-0072">Autophagy</keyword>
<gene>
    <name evidence="22" type="ORF">CIRG_04138</name>
</gene>
<evidence type="ECO:0000256" key="10">
    <source>
        <dbReference type="ARBA" id="ARBA00022753"/>
    </source>
</evidence>
<dbReference type="GO" id="GO:0006660">
    <property type="term" value="P:phosphatidylserine catabolic process"/>
    <property type="evidence" value="ECO:0007669"/>
    <property type="project" value="TreeGrafter"/>
</dbReference>
<feature type="region of interest" description="Disordered" evidence="21">
    <location>
        <begin position="526"/>
        <end position="552"/>
    </location>
</feature>
<dbReference type="EC" id="3.1.1.3" evidence="6"/>
<dbReference type="Gene3D" id="3.40.50.1820">
    <property type="entry name" value="alpha/beta hydrolase"/>
    <property type="match status" value="1"/>
</dbReference>
<evidence type="ECO:0000256" key="6">
    <source>
        <dbReference type="ARBA" id="ARBA00013279"/>
    </source>
</evidence>
<name>A0A0J6Y6Z7_COCIT</name>
<evidence type="ECO:0000256" key="8">
    <source>
        <dbReference type="ARBA" id="ARBA00019241"/>
    </source>
</evidence>
<dbReference type="GO" id="GO:0005775">
    <property type="term" value="C:vacuolar lumen"/>
    <property type="evidence" value="ECO:0007669"/>
    <property type="project" value="TreeGrafter"/>
</dbReference>
<organism evidence="22 23">
    <name type="scientific">Coccidioides immitis RMSCC 2394</name>
    <dbReference type="NCBI Taxonomy" id="404692"/>
    <lineage>
        <taxon>Eukaryota</taxon>
        <taxon>Fungi</taxon>
        <taxon>Dikarya</taxon>
        <taxon>Ascomycota</taxon>
        <taxon>Pezizomycotina</taxon>
        <taxon>Eurotiomycetes</taxon>
        <taxon>Eurotiomycetidae</taxon>
        <taxon>Onygenales</taxon>
        <taxon>Onygenaceae</taxon>
        <taxon>Coccidioides</taxon>
    </lineage>
</organism>
<dbReference type="InterPro" id="IPR029058">
    <property type="entry name" value="AB_hydrolase_fold"/>
</dbReference>
<comment type="catalytic activity">
    <reaction evidence="1">
        <text>a triacylglycerol + H2O = a diacylglycerol + a fatty acid + H(+)</text>
        <dbReference type="Rhea" id="RHEA:12044"/>
        <dbReference type="ChEBI" id="CHEBI:15377"/>
        <dbReference type="ChEBI" id="CHEBI:15378"/>
        <dbReference type="ChEBI" id="CHEBI:17855"/>
        <dbReference type="ChEBI" id="CHEBI:18035"/>
        <dbReference type="ChEBI" id="CHEBI:28868"/>
        <dbReference type="EC" id="3.1.1.3"/>
    </reaction>
</comment>
<evidence type="ECO:0000256" key="19">
    <source>
        <dbReference type="ARBA" id="ARBA00024663"/>
    </source>
</evidence>
<dbReference type="InterPro" id="IPR050805">
    <property type="entry name" value="ATG15_Lipase"/>
</dbReference>
<evidence type="ECO:0000256" key="15">
    <source>
        <dbReference type="ARBA" id="ARBA00023006"/>
    </source>
</evidence>
<dbReference type="GO" id="GO:0034496">
    <property type="term" value="P:multivesicular body membrane disassembly"/>
    <property type="evidence" value="ECO:0007669"/>
    <property type="project" value="TreeGrafter"/>
</dbReference>
<dbReference type="OrthoDB" id="58570at2759"/>
<dbReference type="FunFam" id="3.40.50.1820:FF:000129">
    <property type="entry name" value="Autophagy related lipase Atg15, putative"/>
    <property type="match status" value="1"/>
</dbReference>
<keyword evidence="13" id="KW-0735">Signal-anchor</keyword>
<dbReference type="GO" id="GO:0046461">
    <property type="term" value="P:neutral lipid catabolic process"/>
    <property type="evidence" value="ECO:0007669"/>
    <property type="project" value="TreeGrafter"/>
</dbReference>
<reference evidence="23" key="1">
    <citation type="journal article" date="2010" name="Genome Res.">
        <title>Population genomic sequencing of Coccidioides fungi reveals recent hybridization and transposon control.</title>
        <authorList>
            <person name="Neafsey D.E."/>
            <person name="Barker B.M."/>
            <person name="Sharpton T.J."/>
            <person name="Stajich J.E."/>
            <person name="Park D.J."/>
            <person name="Whiston E."/>
            <person name="Hung C.-Y."/>
            <person name="McMahan C."/>
            <person name="White J."/>
            <person name="Sykes S."/>
            <person name="Heiman D."/>
            <person name="Young S."/>
            <person name="Zeng Q."/>
            <person name="Abouelleil A."/>
            <person name="Aftuck L."/>
            <person name="Bessette D."/>
            <person name="Brown A."/>
            <person name="FitzGerald M."/>
            <person name="Lui A."/>
            <person name="Macdonald J.P."/>
            <person name="Priest M."/>
            <person name="Orbach M.J."/>
            <person name="Galgiani J.N."/>
            <person name="Kirkland T.N."/>
            <person name="Cole G.T."/>
            <person name="Birren B.W."/>
            <person name="Henn M.R."/>
            <person name="Taylor J.W."/>
            <person name="Rounsley S.D."/>
        </authorList>
    </citation>
    <scope>NUCLEOTIDE SEQUENCE [LARGE SCALE GENOMIC DNA]</scope>
    <source>
        <strain evidence="23">RMSCC 2394</strain>
    </source>
</reference>
<comment type="subcellular location">
    <subcellularLocation>
        <location evidence="3">Endosome</location>
        <location evidence="3">Multivesicular body membrane</location>
        <topology evidence="3">Single-pass type II membrane protein</topology>
    </subcellularLocation>
    <subcellularLocation>
        <location evidence="2">Prevacuolar compartment membrane</location>
        <topology evidence="2">Single-pass type II membrane protein</topology>
    </subcellularLocation>
</comment>
<keyword evidence="17" id="KW-0472">Membrane</keyword>
<dbReference type="EMBL" id="DS028095">
    <property type="protein sequence ID" value="KMP04456.1"/>
    <property type="molecule type" value="Genomic_DNA"/>
</dbReference>
<evidence type="ECO:0000256" key="5">
    <source>
        <dbReference type="ARBA" id="ARBA00011137"/>
    </source>
</evidence>
<keyword evidence="10" id="KW-0967">Endosome</keyword>
<dbReference type="SUPFAM" id="SSF53474">
    <property type="entry name" value="alpha/beta-Hydrolases"/>
    <property type="match status" value="1"/>
</dbReference>